<dbReference type="Proteomes" id="UP000729290">
    <property type="component" value="Unassembled WGS sequence"/>
</dbReference>
<keyword evidence="1" id="KW-0233">DNA recombination</keyword>
<dbReference type="PANTHER" id="PTHR30349:SF82">
    <property type="entry name" value="INTEGRASE_RECOMBINASE YOEC-RELATED"/>
    <property type="match status" value="1"/>
</dbReference>
<gene>
    <name evidence="3" type="ORF">H9X83_06850</name>
</gene>
<evidence type="ECO:0000313" key="3">
    <source>
        <dbReference type="EMBL" id="MBM6877877.1"/>
    </source>
</evidence>
<dbReference type="Gene3D" id="1.10.443.10">
    <property type="entry name" value="Intergrase catalytic core"/>
    <property type="match status" value="1"/>
</dbReference>
<evidence type="ECO:0000313" key="4">
    <source>
        <dbReference type="Proteomes" id="UP000729290"/>
    </source>
</evidence>
<dbReference type="InterPro" id="IPR002104">
    <property type="entry name" value="Integrase_catalytic"/>
</dbReference>
<proteinExistence type="predicted"/>
<dbReference type="PROSITE" id="PS51898">
    <property type="entry name" value="TYR_RECOMBINASE"/>
    <property type="match status" value="1"/>
</dbReference>
<dbReference type="EMBL" id="JACSNV010000008">
    <property type="protein sequence ID" value="MBM6877877.1"/>
    <property type="molecule type" value="Genomic_DNA"/>
</dbReference>
<protein>
    <submittedName>
        <fullName evidence="3">Tyrosine-type recombinase/integrase</fullName>
    </submittedName>
</protein>
<evidence type="ECO:0000256" key="1">
    <source>
        <dbReference type="ARBA" id="ARBA00023172"/>
    </source>
</evidence>
<sequence length="185" mass="21890">MRFVMPIMDKRVISDIGAYLREKNERDYVLFMTGVYLGRRISDILEYRVRDLRGKEYIEIPEKKTGDTIRLTINPHLQKIYRHYFSGKKDYEYIFRRSKGAENRPISRVRAWQILNAAAEAVGYRDHVSCHTMRKTFAYWLYKDSGGDISMVQDILGHEDPSITRRYIGIDQKRKDAAINGLDFR</sequence>
<dbReference type="InterPro" id="IPR013762">
    <property type="entry name" value="Integrase-like_cat_sf"/>
</dbReference>
<reference evidence="3 4" key="1">
    <citation type="journal article" date="2021" name="Sci. Rep.">
        <title>The distribution of antibiotic resistance genes in chicken gut microbiota commensals.</title>
        <authorList>
            <person name="Juricova H."/>
            <person name="Matiasovicova J."/>
            <person name="Kubasova T."/>
            <person name="Cejkova D."/>
            <person name="Rychlik I."/>
        </authorList>
    </citation>
    <scope>NUCLEOTIDE SEQUENCE [LARGE SCALE GENOMIC DNA]</scope>
    <source>
        <strain evidence="3 4">An431b</strain>
    </source>
</reference>
<dbReference type="InterPro" id="IPR050090">
    <property type="entry name" value="Tyrosine_recombinase_XerCD"/>
</dbReference>
<dbReference type="SUPFAM" id="SSF56349">
    <property type="entry name" value="DNA breaking-rejoining enzymes"/>
    <property type="match status" value="1"/>
</dbReference>
<name>A0ABS2GAI3_9FIRM</name>
<evidence type="ECO:0000259" key="2">
    <source>
        <dbReference type="PROSITE" id="PS51898"/>
    </source>
</evidence>
<accession>A0ABS2GAI3</accession>
<dbReference type="RefSeq" id="WP_205132711.1">
    <property type="nucleotide sequence ID" value="NZ_JACSNT010000002.1"/>
</dbReference>
<dbReference type="InterPro" id="IPR011010">
    <property type="entry name" value="DNA_brk_join_enz"/>
</dbReference>
<feature type="domain" description="Tyr recombinase" evidence="2">
    <location>
        <begin position="3"/>
        <end position="180"/>
    </location>
</feature>
<comment type="caution">
    <text evidence="3">The sequence shown here is derived from an EMBL/GenBank/DDBJ whole genome shotgun (WGS) entry which is preliminary data.</text>
</comment>
<keyword evidence="4" id="KW-1185">Reference proteome</keyword>
<dbReference type="PANTHER" id="PTHR30349">
    <property type="entry name" value="PHAGE INTEGRASE-RELATED"/>
    <property type="match status" value="1"/>
</dbReference>
<dbReference type="Pfam" id="PF00589">
    <property type="entry name" value="Phage_integrase"/>
    <property type="match status" value="1"/>
</dbReference>
<organism evidence="3 4">
    <name type="scientific">Anaerotignum lactatifermentans</name>
    <dbReference type="NCBI Taxonomy" id="160404"/>
    <lineage>
        <taxon>Bacteria</taxon>
        <taxon>Bacillati</taxon>
        <taxon>Bacillota</taxon>
        <taxon>Clostridia</taxon>
        <taxon>Lachnospirales</taxon>
        <taxon>Anaerotignaceae</taxon>
        <taxon>Anaerotignum</taxon>
    </lineage>
</organism>